<accession>A0AAD1TNI9</accession>
<dbReference type="AlphaFoldDB" id="A0AAD1TNI9"/>
<name>A0AAD1TNI9_PELCU</name>
<dbReference type="EMBL" id="OW240924">
    <property type="protein sequence ID" value="CAH2328734.1"/>
    <property type="molecule type" value="Genomic_DNA"/>
</dbReference>
<keyword evidence="3" id="KW-1185">Reference proteome</keyword>
<organism evidence="2 3">
    <name type="scientific">Pelobates cultripes</name>
    <name type="common">Western spadefoot toad</name>
    <dbReference type="NCBI Taxonomy" id="61616"/>
    <lineage>
        <taxon>Eukaryota</taxon>
        <taxon>Metazoa</taxon>
        <taxon>Chordata</taxon>
        <taxon>Craniata</taxon>
        <taxon>Vertebrata</taxon>
        <taxon>Euteleostomi</taxon>
        <taxon>Amphibia</taxon>
        <taxon>Batrachia</taxon>
        <taxon>Anura</taxon>
        <taxon>Pelobatoidea</taxon>
        <taxon>Pelobatidae</taxon>
        <taxon>Pelobates</taxon>
    </lineage>
</organism>
<feature type="compositionally biased region" description="Polar residues" evidence="1">
    <location>
        <begin position="86"/>
        <end position="98"/>
    </location>
</feature>
<evidence type="ECO:0000313" key="2">
    <source>
        <dbReference type="EMBL" id="CAH2328734.1"/>
    </source>
</evidence>
<gene>
    <name evidence="2" type="ORF">PECUL_23A044838</name>
</gene>
<sequence>MPGSYNETEMDASFGNFALEEATFETPPTATTSTFIRNPDHNMMKKIKDSKTLTFEWSQSAKNQKRESLSCSVFRKPLPNPPSISACESSPFQSTNLPKQGRKERHKVQQDGADSAAHSPISEGPSEPEITPDTLGDKPVTEKSIYKMLQDLRSTIQKDFQQITSSIHKDRSYLGERTNHLENKLVN</sequence>
<protein>
    <submittedName>
        <fullName evidence="2">Uncharacterized protein</fullName>
    </submittedName>
</protein>
<reference evidence="2" key="1">
    <citation type="submission" date="2022-03" db="EMBL/GenBank/DDBJ databases">
        <authorList>
            <person name="Alioto T."/>
            <person name="Alioto T."/>
            <person name="Gomez Garrido J."/>
        </authorList>
    </citation>
    <scope>NUCLEOTIDE SEQUENCE</scope>
</reference>
<dbReference type="Proteomes" id="UP001295444">
    <property type="component" value="Chromosome 13"/>
</dbReference>
<feature type="region of interest" description="Disordered" evidence="1">
    <location>
        <begin position="80"/>
        <end position="139"/>
    </location>
</feature>
<evidence type="ECO:0000313" key="3">
    <source>
        <dbReference type="Proteomes" id="UP001295444"/>
    </source>
</evidence>
<proteinExistence type="predicted"/>
<evidence type="ECO:0000256" key="1">
    <source>
        <dbReference type="SAM" id="MobiDB-lite"/>
    </source>
</evidence>